<dbReference type="PIRSF" id="PIRSF004761">
    <property type="entry name" value="Hydrgn_mat_HypA"/>
    <property type="match status" value="1"/>
</dbReference>
<evidence type="ECO:0000256" key="2">
    <source>
        <dbReference type="ARBA" id="ARBA00022596"/>
    </source>
</evidence>
<dbReference type="GO" id="GO:0051604">
    <property type="term" value="P:protein maturation"/>
    <property type="evidence" value="ECO:0007669"/>
    <property type="project" value="InterPro"/>
</dbReference>
<dbReference type="PATRIC" id="fig|946483.4.peg.684"/>
<feature type="binding site" evidence="5">
    <location>
        <position position="89"/>
    </location>
    <ligand>
        <name>Zn(2+)</name>
        <dbReference type="ChEBI" id="CHEBI:29105"/>
    </ligand>
</feature>
<dbReference type="EMBL" id="CP004885">
    <property type="protein sequence ID" value="AGX86791.1"/>
    <property type="molecule type" value="Genomic_DNA"/>
</dbReference>
<dbReference type="PROSITE" id="PS01249">
    <property type="entry name" value="HYPA"/>
    <property type="match status" value="1"/>
</dbReference>
<evidence type="ECO:0000256" key="1">
    <source>
        <dbReference type="ARBA" id="ARBA00010748"/>
    </source>
</evidence>
<accession>U5N5J8</accession>
<dbReference type="NCBIfam" id="TIGR00100">
    <property type="entry name" value="hypA"/>
    <property type="match status" value="1"/>
</dbReference>
<keyword evidence="7" id="KW-1185">Reference proteome</keyword>
<dbReference type="STRING" id="946483.Cenrod_0684"/>
<feature type="binding site" evidence="5">
    <location>
        <position position="73"/>
    </location>
    <ligand>
        <name>Zn(2+)</name>
        <dbReference type="ChEBI" id="CHEBI:29105"/>
    </ligand>
</feature>
<comment type="function">
    <text evidence="5">Involved in the maturation of [NiFe] hydrogenases. Required for nickel insertion into the metal center of the hydrogenase.</text>
</comment>
<evidence type="ECO:0000256" key="4">
    <source>
        <dbReference type="ARBA" id="ARBA00022833"/>
    </source>
</evidence>
<keyword evidence="3 5" id="KW-0479">Metal-binding</keyword>
<feature type="binding site" evidence="5">
    <location>
        <position position="76"/>
    </location>
    <ligand>
        <name>Zn(2+)</name>
        <dbReference type="ChEBI" id="CHEBI:29105"/>
    </ligand>
</feature>
<feature type="binding site" evidence="5">
    <location>
        <position position="2"/>
    </location>
    <ligand>
        <name>Ni(2+)</name>
        <dbReference type="ChEBI" id="CHEBI:49786"/>
    </ligand>
</feature>
<dbReference type="PANTHER" id="PTHR34535">
    <property type="entry name" value="HYDROGENASE MATURATION FACTOR HYPA"/>
    <property type="match status" value="1"/>
</dbReference>
<dbReference type="HAMAP" id="MF_00213">
    <property type="entry name" value="HypA_HybF"/>
    <property type="match status" value="1"/>
</dbReference>
<evidence type="ECO:0000313" key="7">
    <source>
        <dbReference type="Proteomes" id="UP000017184"/>
    </source>
</evidence>
<dbReference type="Gene3D" id="3.30.2320.80">
    <property type="match status" value="1"/>
</dbReference>
<dbReference type="Pfam" id="PF01155">
    <property type="entry name" value="HypA"/>
    <property type="match status" value="1"/>
</dbReference>
<dbReference type="GO" id="GO:0016151">
    <property type="term" value="F:nickel cation binding"/>
    <property type="evidence" value="ECO:0007669"/>
    <property type="project" value="UniProtKB-UniRule"/>
</dbReference>
<dbReference type="AlphaFoldDB" id="U5N5J8"/>
<dbReference type="FunFam" id="3.30.2320.80:FF:000001">
    <property type="entry name" value="Hydrogenase maturation factor HypA"/>
    <property type="match status" value="1"/>
</dbReference>
<dbReference type="eggNOG" id="COG0375">
    <property type="taxonomic scope" value="Bacteria"/>
</dbReference>
<dbReference type="Proteomes" id="UP000017184">
    <property type="component" value="Chromosome"/>
</dbReference>
<dbReference type="KEGG" id="cbx:Cenrod_0684"/>
<protein>
    <recommendedName>
        <fullName evidence="5">Hydrogenase maturation factor HypA</fullName>
    </recommendedName>
</protein>
<evidence type="ECO:0000256" key="5">
    <source>
        <dbReference type="HAMAP-Rule" id="MF_00213"/>
    </source>
</evidence>
<dbReference type="GO" id="GO:0016530">
    <property type="term" value="F:metallochaperone activity"/>
    <property type="evidence" value="ECO:0007669"/>
    <property type="project" value="UniProtKB-ARBA"/>
</dbReference>
<comment type="similarity">
    <text evidence="1 5">Belongs to the HypA/HybF family.</text>
</comment>
<gene>
    <name evidence="5 6" type="primary">hypA</name>
    <name evidence="6" type="ORF">Cenrod_0684</name>
</gene>
<evidence type="ECO:0000256" key="3">
    <source>
        <dbReference type="ARBA" id="ARBA00022723"/>
    </source>
</evidence>
<organism evidence="6 7">
    <name type="scientific">Candidatus Symbiobacter mobilis CR</name>
    <dbReference type="NCBI Taxonomy" id="946483"/>
    <lineage>
        <taxon>Bacteria</taxon>
        <taxon>Pseudomonadati</taxon>
        <taxon>Pseudomonadota</taxon>
        <taxon>Betaproteobacteria</taxon>
        <taxon>Burkholderiales</taxon>
        <taxon>Comamonadaceae</taxon>
    </lineage>
</organism>
<dbReference type="HOGENOM" id="CLU_126929_0_0_4"/>
<sequence>MHEMSLVQSVVETIEQAAHTHHFRRVKTVWLEIGELSSVEPEAMVFCFDAVARNTIVDGAKLEIVSVPGEAWCPHCARTVPIEDLIAQCPDCGACPLDITDGRQMRIQELEVE</sequence>
<reference evidence="6 7" key="1">
    <citation type="journal article" date="2013" name="Genome Biol.">
        <title>Genomic analysis reveals key aspects of prokaryotic symbiosis in the phototrophic consortium "Chlorochromatium aggregatum".</title>
        <authorList>
            <person name="Liu Z."/>
            <person name="Muller J."/>
            <person name="Li T."/>
            <person name="Alvey R.M."/>
            <person name="Vogl K."/>
            <person name="Frigaard N.U."/>
            <person name="Rockwell N.C."/>
            <person name="Boyd E.S."/>
            <person name="Tomsho L.P."/>
            <person name="Schuster S.C."/>
            <person name="Henke P."/>
            <person name="Rohde M."/>
            <person name="Overmann J."/>
            <person name="Bryant D.A."/>
        </authorList>
    </citation>
    <scope>NUCLEOTIDE SEQUENCE [LARGE SCALE GENOMIC DNA]</scope>
    <source>
        <strain evidence="6">CR</strain>
    </source>
</reference>
<keyword evidence="4 5" id="KW-0862">Zinc</keyword>
<dbReference type="GO" id="GO:0008270">
    <property type="term" value="F:zinc ion binding"/>
    <property type="evidence" value="ECO:0007669"/>
    <property type="project" value="UniProtKB-UniRule"/>
</dbReference>
<evidence type="ECO:0000313" key="6">
    <source>
        <dbReference type="EMBL" id="AGX86791.1"/>
    </source>
</evidence>
<keyword evidence="2 5" id="KW-0533">Nickel</keyword>
<dbReference type="InterPro" id="IPR020538">
    <property type="entry name" value="Hydgase_Ni_incorp_HypA/HybF_CS"/>
</dbReference>
<dbReference type="OrthoDB" id="288014at2"/>
<dbReference type="InterPro" id="IPR000688">
    <property type="entry name" value="HypA/HybF"/>
</dbReference>
<dbReference type="PANTHER" id="PTHR34535:SF3">
    <property type="entry name" value="HYDROGENASE MATURATION FACTOR HYPA"/>
    <property type="match status" value="1"/>
</dbReference>
<proteinExistence type="inferred from homology"/>
<name>U5N5J8_9BURK</name>
<feature type="binding site" evidence="5">
    <location>
        <position position="92"/>
    </location>
    <ligand>
        <name>Zn(2+)</name>
        <dbReference type="ChEBI" id="CHEBI:29105"/>
    </ligand>
</feature>